<protein>
    <recommendedName>
        <fullName evidence="3">acid phosphatase</fullName>
        <ecNumber evidence="3">3.1.3.2</ecNumber>
    </recommendedName>
</protein>
<name>A0A6G1SIW7_9ACAR</name>
<feature type="compositionally biased region" description="Polar residues" evidence="8">
    <location>
        <begin position="1"/>
        <end position="10"/>
    </location>
</feature>
<dbReference type="SUPFAM" id="SSF53254">
    <property type="entry name" value="Phosphoglycerate mutase-like"/>
    <property type="match status" value="1"/>
</dbReference>
<evidence type="ECO:0000256" key="3">
    <source>
        <dbReference type="ARBA" id="ARBA00012646"/>
    </source>
</evidence>
<evidence type="ECO:0000256" key="5">
    <source>
        <dbReference type="ARBA" id="ARBA00022801"/>
    </source>
</evidence>
<evidence type="ECO:0000256" key="4">
    <source>
        <dbReference type="ARBA" id="ARBA00022729"/>
    </source>
</evidence>
<dbReference type="GO" id="GO:0003993">
    <property type="term" value="F:acid phosphatase activity"/>
    <property type="evidence" value="ECO:0007669"/>
    <property type="project" value="UniProtKB-EC"/>
</dbReference>
<accession>A0A6G1SIW7</accession>
<evidence type="ECO:0000256" key="9">
    <source>
        <dbReference type="SAM" id="Phobius"/>
    </source>
</evidence>
<dbReference type="InterPro" id="IPR029033">
    <property type="entry name" value="His_PPase_superfam"/>
</dbReference>
<reference evidence="10" key="1">
    <citation type="submission" date="2018-10" db="EMBL/GenBank/DDBJ databases">
        <title>Transcriptome assembly of Aceria tosichella (Wheat curl mite) Type 2.</title>
        <authorList>
            <person name="Scully E.D."/>
            <person name="Geib S.M."/>
            <person name="Palmer N.A."/>
            <person name="Gupta A.K."/>
            <person name="Sarath G."/>
            <person name="Tatineni S."/>
        </authorList>
    </citation>
    <scope>NUCLEOTIDE SEQUENCE</scope>
    <source>
        <strain evidence="10">LincolnNE</strain>
    </source>
</reference>
<evidence type="ECO:0000256" key="2">
    <source>
        <dbReference type="ARBA" id="ARBA00005375"/>
    </source>
</evidence>
<keyword evidence="9" id="KW-0472">Membrane</keyword>
<keyword evidence="5" id="KW-0378">Hydrolase</keyword>
<keyword evidence="9" id="KW-0812">Transmembrane</keyword>
<feature type="region of interest" description="Disordered" evidence="8">
    <location>
        <begin position="1"/>
        <end position="22"/>
    </location>
</feature>
<proteinExistence type="inferred from homology"/>
<organism evidence="10">
    <name type="scientific">Aceria tosichella</name>
    <name type="common">wheat curl mite</name>
    <dbReference type="NCBI Taxonomy" id="561515"/>
    <lineage>
        <taxon>Eukaryota</taxon>
        <taxon>Metazoa</taxon>
        <taxon>Ecdysozoa</taxon>
        <taxon>Arthropoda</taxon>
        <taxon>Chelicerata</taxon>
        <taxon>Arachnida</taxon>
        <taxon>Acari</taxon>
        <taxon>Acariformes</taxon>
        <taxon>Trombidiformes</taxon>
        <taxon>Prostigmata</taxon>
        <taxon>Eupodina</taxon>
        <taxon>Eriophyoidea</taxon>
        <taxon>Eriophyidae</taxon>
        <taxon>Eriophyinae</taxon>
        <taxon>Aceriini</taxon>
        <taxon>Aceria</taxon>
    </lineage>
</organism>
<evidence type="ECO:0000256" key="7">
    <source>
        <dbReference type="ARBA" id="ARBA00023180"/>
    </source>
</evidence>
<dbReference type="CDD" id="cd07040">
    <property type="entry name" value="HP"/>
    <property type="match status" value="1"/>
</dbReference>
<comment type="catalytic activity">
    <reaction evidence="1">
        <text>a phosphate monoester + H2O = an alcohol + phosphate</text>
        <dbReference type="Rhea" id="RHEA:15017"/>
        <dbReference type="ChEBI" id="CHEBI:15377"/>
        <dbReference type="ChEBI" id="CHEBI:30879"/>
        <dbReference type="ChEBI" id="CHEBI:43474"/>
        <dbReference type="ChEBI" id="CHEBI:67140"/>
        <dbReference type="EC" id="3.1.3.2"/>
    </reaction>
</comment>
<dbReference type="InterPro" id="IPR000560">
    <property type="entry name" value="His_Pase_clade-2"/>
</dbReference>
<dbReference type="AlphaFoldDB" id="A0A6G1SIW7"/>
<evidence type="ECO:0000256" key="6">
    <source>
        <dbReference type="ARBA" id="ARBA00023157"/>
    </source>
</evidence>
<sequence length="622" mass="70032">MFLTASNRSGRPSEKPMLNEPDEHQAAPLLSCYCRQTKKKTPTKKTSQIRSIALIFFLLACLYWLYKVYTNATGLGGNNSARDNDGGGGSGESRSKLKLINVFNRHGDRAPNSLPPGDEFNQRPKFFWPNGLSNLTDTGKFRTFRMGLELRKRYEDLLDYNASHYLAFSSPLYRCQESLEHTLHGLFDLDWPISRGLNLISRYNADVAGNKDCLASAATASSSSLSTSQSDSRSKPNVDSTTTSATTISCSRSQHLILPNGAGSPSEYKRITIDTTTIPTLTYDYLNNCTYRREHPTPIDRNLSASNAIAQLKGIKRLEEILETNYGRQWDFGALSLHSTLGAELRLARTRDTINYGRRNFDWLTQLVPEYNSATGITLADLYEQATVFGYRDRIVGTADYIQLGPMISSVIKSQQVALRGQADGKKMDPNGTIKFDSAQLYAGKKAIIYSTHDSILQQLLHRLGFIRADGADFETRFSEKRDADDVEQFLAGLKMSKYGMSLVFELYEMDADQRTPIAEDDDTNDQMIGNGKFAFVQVSLYNQEDGKYKAIEYKKLKLGQLCRRLFQEQNPLSTKAQLDSSFYDPDEFPLDPDFSCPFELFKNVTSHFMINSNRLDELCKA</sequence>
<dbReference type="EC" id="3.1.3.2" evidence="3"/>
<feature type="transmembrane region" description="Helical" evidence="9">
    <location>
        <begin position="49"/>
        <end position="66"/>
    </location>
</feature>
<keyword evidence="6" id="KW-1015">Disulfide bond</keyword>
<dbReference type="EMBL" id="GGYP01005577">
    <property type="protein sequence ID" value="MDE50348.1"/>
    <property type="molecule type" value="Transcribed_RNA"/>
</dbReference>
<dbReference type="PANTHER" id="PTHR11567:SF211">
    <property type="entry name" value="PROSTATIC ACID PHOSPHATASE"/>
    <property type="match status" value="1"/>
</dbReference>
<dbReference type="Pfam" id="PF00328">
    <property type="entry name" value="His_Phos_2"/>
    <property type="match status" value="1"/>
</dbReference>
<dbReference type="InterPro" id="IPR050645">
    <property type="entry name" value="Histidine_acid_phosphatase"/>
</dbReference>
<keyword evidence="7" id="KW-0325">Glycoprotein</keyword>
<keyword evidence="9" id="KW-1133">Transmembrane helix</keyword>
<evidence type="ECO:0000256" key="8">
    <source>
        <dbReference type="SAM" id="MobiDB-lite"/>
    </source>
</evidence>
<evidence type="ECO:0000313" key="10">
    <source>
        <dbReference type="EMBL" id="MDE50348.1"/>
    </source>
</evidence>
<dbReference type="PANTHER" id="PTHR11567">
    <property type="entry name" value="ACID PHOSPHATASE-RELATED"/>
    <property type="match status" value="1"/>
</dbReference>
<dbReference type="Gene3D" id="3.40.50.1240">
    <property type="entry name" value="Phosphoglycerate mutase-like"/>
    <property type="match status" value="1"/>
</dbReference>
<feature type="region of interest" description="Disordered" evidence="8">
    <location>
        <begin position="224"/>
        <end position="246"/>
    </location>
</feature>
<gene>
    <name evidence="10" type="primary">ACPH1</name>
    <name evidence="10" type="ORF">g.20722</name>
</gene>
<comment type="similarity">
    <text evidence="2">Belongs to the histidine acid phosphatase family.</text>
</comment>
<evidence type="ECO:0000256" key="1">
    <source>
        <dbReference type="ARBA" id="ARBA00000032"/>
    </source>
</evidence>
<keyword evidence="4" id="KW-0732">Signal</keyword>